<reference evidence="3" key="1">
    <citation type="submission" date="2017-01" db="EMBL/GenBank/DDBJ databases">
        <authorList>
            <person name="Varghese N."/>
            <person name="Submissions S."/>
        </authorList>
    </citation>
    <scope>NUCLEOTIDE SEQUENCE [LARGE SCALE GENOMIC DNA]</scope>
    <source>
        <strain evidence="3">UM1</strain>
    </source>
</reference>
<proteinExistence type="predicted"/>
<dbReference type="CDD" id="cd02440">
    <property type="entry name" value="AdoMet_MTases"/>
    <property type="match status" value="1"/>
</dbReference>
<dbReference type="GO" id="GO:0032259">
    <property type="term" value="P:methylation"/>
    <property type="evidence" value="ECO:0007669"/>
    <property type="project" value="UniProtKB-KW"/>
</dbReference>
<dbReference type="InterPro" id="IPR016980">
    <property type="entry name" value="S-AdoMet-dep_MeTrfase_Alr7345"/>
</dbReference>
<evidence type="ECO:0000313" key="3">
    <source>
        <dbReference type="Proteomes" id="UP000241788"/>
    </source>
</evidence>
<dbReference type="EMBL" id="FTLW01000002">
    <property type="protein sequence ID" value="SIQ37083.1"/>
    <property type="molecule type" value="Genomic_DNA"/>
</dbReference>
<accession>A0A1N6S7I3</accession>
<dbReference type="Proteomes" id="UP000241788">
    <property type="component" value="Unassembled WGS sequence"/>
</dbReference>
<dbReference type="Gene3D" id="3.40.50.150">
    <property type="entry name" value="Vaccinia Virus protein VP39"/>
    <property type="match status" value="1"/>
</dbReference>
<evidence type="ECO:0000259" key="1">
    <source>
        <dbReference type="Pfam" id="PF08241"/>
    </source>
</evidence>
<dbReference type="SUPFAM" id="SSF53335">
    <property type="entry name" value="S-adenosyl-L-methionine-dependent methyltransferases"/>
    <property type="match status" value="1"/>
</dbReference>
<sequence length="318" mass="34325">MPGFVFVRRHDAAISIALILQLQTRGIDMPAHHAIRIAVGIALASSLLACASMPGTRAQAAAEVDQAWAVADGPLLAEAINDSWRSASSRVRDEYRHPQATLEFFRVGSRARVIEISPGAGWYAEILAPYLRDSGAYIAATASAPADTGAGKRNAGLKAKFAADAEHYDRAQYLEYDGKTPSLGAPGSVDVVLTFRNVHNWVAADNADAYFKAFYDVLKPGGVLGVVDHRAKPGTSLADMKKSGYLSEDLVIELATRAGFRLDARSEINANAKDTANHPNGVWTLPPTNRHDKKDAAKYAAVGESDRMTLRFVKPRLR</sequence>
<dbReference type="AlphaFoldDB" id="A0A1N6S7I3"/>
<evidence type="ECO:0000313" key="2">
    <source>
        <dbReference type="EMBL" id="SIQ37083.1"/>
    </source>
</evidence>
<organism evidence="2 3">
    <name type="scientific">Solilutibacter tolerans</name>
    <dbReference type="NCBI Taxonomy" id="1604334"/>
    <lineage>
        <taxon>Bacteria</taxon>
        <taxon>Pseudomonadati</taxon>
        <taxon>Pseudomonadota</taxon>
        <taxon>Gammaproteobacteria</taxon>
        <taxon>Lysobacterales</taxon>
        <taxon>Lysobacteraceae</taxon>
        <taxon>Solilutibacter</taxon>
    </lineage>
</organism>
<dbReference type="InterPro" id="IPR013216">
    <property type="entry name" value="Methyltransf_11"/>
</dbReference>
<dbReference type="Pfam" id="PF08241">
    <property type="entry name" value="Methyltransf_11"/>
    <property type="match status" value="1"/>
</dbReference>
<keyword evidence="2" id="KW-0489">Methyltransferase</keyword>
<dbReference type="InterPro" id="IPR029063">
    <property type="entry name" value="SAM-dependent_MTases_sf"/>
</dbReference>
<dbReference type="GO" id="GO:0008757">
    <property type="term" value="F:S-adenosylmethionine-dependent methyltransferase activity"/>
    <property type="evidence" value="ECO:0007669"/>
    <property type="project" value="InterPro"/>
</dbReference>
<gene>
    <name evidence="2" type="ORF">SAMN05421546_1206</name>
</gene>
<feature type="domain" description="Methyltransferase type 11" evidence="1">
    <location>
        <begin position="115"/>
        <end position="224"/>
    </location>
</feature>
<dbReference type="PIRSF" id="PIRSF031679">
    <property type="entry name" value="Mtase_Alr7345_prd"/>
    <property type="match status" value="1"/>
</dbReference>
<name>A0A1N6S7I3_9GAMM</name>
<keyword evidence="2" id="KW-0808">Transferase</keyword>
<protein>
    <submittedName>
        <fullName evidence="2">Predicted methyltransferase</fullName>
    </submittedName>
</protein>
<keyword evidence="3" id="KW-1185">Reference proteome</keyword>
<dbReference type="STRING" id="1604334.SAMN05421546_1206"/>